<comment type="caution">
    <text evidence="5">The sequence shown here is derived from an EMBL/GenBank/DDBJ whole genome shotgun (WGS) entry which is preliminary data.</text>
</comment>
<keyword evidence="6" id="KW-1185">Reference proteome</keyword>
<sequence>MGNGNTGIVHSNTSLLAVEGTLPQVTVTSDEIDEMLAPARKRLRLPKGVLQRVAGVYERKWWRDRENGWKQGVVLAAERAMAKAGIMRDQVGLLINASVSRKHLEPAVSTGIHHSLGLPPACMNFDITNACLGFVNAMTMAAGMIDSGQIKYALIVGAEDVEQVQRGTIERLNAKGSTRADFNNQFASLTLGSGAAAAVLGPADVHPEGHRLKVTQARSGTEHHELCVANMDDMRTDSNGLLENGINLIVDTWKAANESGLDFRSIDYVIPHQVSMVYTRNFSKITGVGMERIPVTFPDWGNIAAEAVPMTLAHIQDDIERGQRVLLMGVGSGLNTAMMEVQW</sequence>
<accession>A0A426SMY0</accession>
<evidence type="ECO:0000259" key="3">
    <source>
        <dbReference type="Pfam" id="PF08541"/>
    </source>
</evidence>
<gene>
    <name evidence="5" type="ORF">DS079_04775</name>
</gene>
<dbReference type="NCBIfam" id="NF006720">
    <property type="entry name" value="PRK09258.1"/>
    <property type="match status" value="1"/>
</dbReference>
<dbReference type="InterPro" id="IPR013747">
    <property type="entry name" value="ACP_syn_III_C"/>
</dbReference>
<organism evidence="5 6">
    <name type="scientific">Brachybacterium paraconglomeratum</name>
    <dbReference type="NCBI Taxonomy" id="173362"/>
    <lineage>
        <taxon>Bacteria</taxon>
        <taxon>Bacillati</taxon>
        <taxon>Actinomycetota</taxon>
        <taxon>Actinomycetes</taxon>
        <taxon>Micrococcales</taxon>
        <taxon>Dermabacteraceae</taxon>
        <taxon>Brachybacterium</taxon>
    </lineage>
</organism>
<dbReference type="SMR" id="A0A426SMY0"/>
<dbReference type="GO" id="GO:0006633">
    <property type="term" value="P:fatty acid biosynthetic process"/>
    <property type="evidence" value="ECO:0007669"/>
    <property type="project" value="InterPro"/>
</dbReference>
<evidence type="ECO:0000259" key="4">
    <source>
        <dbReference type="Pfam" id="PF08545"/>
    </source>
</evidence>
<evidence type="ECO:0000313" key="6">
    <source>
        <dbReference type="Proteomes" id="UP000274327"/>
    </source>
</evidence>
<feature type="domain" description="Beta-ketoacyl-[acyl-carrier-protein] synthase III N-terminal" evidence="4">
    <location>
        <begin position="125"/>
        <end position="161"/>
    </location>
</feature>
<dbReference type="InterPro" id="IPR016039">
    <property type="entry name" value="Thiolase-like"/>
</dbReference>
<keyword evidence="2" id="KW-0012">Acyltransferase</keyword>
<dbReference type="PANTHER" id="PTHR34069">
    <property type="entry name" value="3-OXOACYL-[ACYL-CARRIER-PROTEIN] SYNTHASE 3"/>
    <property type="match status" value="1"/>
</dbReference>
<dbReference type="Proteomes" id="UP000274327">
    <property type="component" value="Unassembled WGS sequence"/>
</dbReference>
<dbReference type="SUPFAM" id="SSF53901">
    <property type="entry name" value="Thiolase-like"/>
    <property type="match status" value="1"/>
</dbReference>
<evidence type="ECO:0000256" key="2">
    <source>
        <dbReference type="ARBA" id="ARBA00023315"/>
    </source>
</evidence>
<feature type="domain" description="Beta-ketoacyl-[acyl-carrier-protein] synthase III C-terminal" evidence="3">
    <location>
        <begin position="258"/>
        <end position="343"/>
    </location>
</feature>
<name>A0A426SMY0_9MICO</name>
<dbReference type="Pfam" id="PF08541">
    <property type="entry name" value="ACP_syn_III_C"/>
    <property type="match status" value="1"/>
</dbReference>
<evidence type="ECO:0000256" key="1">
    <source>
        <dbReference type="ARBA" id="ARBA00022679"/>
    </source>
</evidence>
<dbReference type="Pfam" id="PF08545">
    <property type="entry name" value="ACP_syn_III"/>
    <property type="match status" value="1"/>
</dbReference>
<dbReference type="GO" id="GO:0044550">
    <property type="term" value="P:secondary metabolite biosynthetic process"/>
    <property type="evidence" value="ECO:0007669"/>
    <property type="project" value="TreeGrafter"/>
</dbReference>
<dbReference type="RefSeq" id="WP_126985334.1">
    <property type="nucleotide sequence ID" value="NZ_JBQQKH010000020.1"/>
</dbReference>
<dbReference type="InterPro" id="IPR013751">
    <property type="entry name" value="ACP_syn_III_N"/>
</dbReference>
<proteinExistence type="predicted"/>
<keyword evidence="1" id="KW-0808">Transferase</keyword>
<dbReference type="Gene3D" id="3.40.47.10">
    <property type="match status" value="2"/>
</dbReference>
<dbReference type="EMBL" id="QOCI01000002">
    <property type="protein sequence ID" value="RRR19574.1"/>
    <property type="molecule type" value="Genomic_DNA"/>
</dbReference>
<dbReference type="PANTHER" id="PTHR34069:SF3">
    <property type="entry name" value="ACYL-COA:ACYL-COA ALKYLTRANSFERASE"/>
    <property type="match status" value="1"/>
</dbReference>
<dbReference type="AlphaFoldDB" id="A0A426SMY0"/>
<dbReference type="GO" id="GO:0004315">
    <property type="term" value="F:3-oxoacyl-[acyl-carrier-protein] synthase activity"/>
    <property type="evidence" value="ECO:0007669"/>
    <property type="project" value="InterPro"/>
</dbReference>
<dbReference type="GeneID" id="78120345"/>
<protein>
    <submittedName>
        <fullName evidence="5">3-oxoacyl-ACP synthase III</fullName>
    </submittedName>
</protein>
<reference evidence="5 6" key="1">
    <citation type="submission" date="2018-07" db="EMBL/GenBank/DDBJ databases">
        <title>Brachybacteriurn paraconglorneratum KCTC 9916.</title>
        <authorList>
            <person name="Li Y."/>
        </authorList>
    </citation>
    <scope>NUCLEOTIDE SEQUENCE [LARGE SCALE GENOMIC DNA]</scope>
    <source>
        <strain evidence="5 6">KCTC 9916</strain>
    </source>
</reference>
<evidence type="ECO:0000313" key="5">
    <source>
        <dbReference type="EMBL" id="RRR19574.1"/>
    </source>
</evidence>